<evidence type="ECO:0000256" key="5">
    <source>
        <dbReference type="ARBA" id="ARBA00022898"/>
    </source>
</evidence>
<keyword evidence="5 8" id="KW-0663">Pyridoxal phosphate</keyword>
<dbReference type="InterPro" id="IPR054542">
    <property type="entry name" value="Cys_met_metab_PP"/>
</dbReference>
<dbReference type="InterPro" id="IPR000277">
    <property type="entry name" value="Cys/Met-Metab_PyrdxlP-dep_enz"/>
</dbReference>
<dbReference type="PANTHER" id="PTHR11808:SF15">
    <property type="entry name" value="CYSTATHIONINE GAMMA-LYASE"/>
    <property type="match status" value="1"/>
</dbReference>
<accession>A0AAW1V1Z2</accession>
<dbReference type="EC" id="4.4.1.1" evidence="4"/>
<dbReference type="AlphaFoldDB" id="A0AAW1V1Z2"/>
<dbReference type="PIRSF" id="PIRSF001434">
    <property type="entry name" value="CGS"/>
    <property type="match status" value="1"/>
</dbReference>
<dbReference type="InterPro" id="IPR015424">
    <property type="entry name" value="PyrdxlP-dep_Trfase"/>
</dbReference>
<evidence type="ECO:0000256" key="8">
    <source>
        <dbReference type="PIRSR" id="PIRSR001434-2"/>
    </source>
</evidence>
<dbReference type="FunFam" id="3.90.1150.10:FF:000008">
    <property type="entry name" value="Cystathionine gamma-synthase"/>
    <property type="match status" value="1"/>
</dbReference>
<dbReference type="PANTHER" id="PTHR11808">
    <property type="entry name" value="TRANS-SULFURATION ENZYME FAMILY MEMBER"/>
    <property type="match status" value="1"/>
</dbReference>
<proteinExistence type="inferred from homology"/>
<keyword evidence="6" id="KW-0028">Amino-acid biosynthesis</keyword>
<dbReference type="GO" id="GO:0019343">
    <property type="term" value="P:cysteine biosynthetic process via cystathionine"/>
    <property type="evidence" value="ECO:0007669"/>
    <property type="project" value="TreeGrafter"/>
</dbReference>
<dbReference type="FunFam" id="3.40.640.10:FF:000009">
    <property type="entry name" value="Cystathionine gamma-synthase homolog"/>
    <property type="match status" value="1"/>
</dbReference>
<evidence type="ECO:0000256" key="2">
    <source>
        <dbReference type="ARBA" id="ARBA00005038"/>
    </source>
</evidence>
<evidence type="ECO:0000256" key="3">
    <source>
        <dbReference type="ARBA" id="ARBA00009077"/>
    </source>
</evidence>
<dbReference type="GO" id="GO:0030170">
    <property type="term" value="F:pyridoxal phosphate binding"/>
    <property type="evidence" value="ECO:0007669"/>
    <property type="project" value="InterPro"/>
</dbReference>
<evidence type="ECO:0000256" key="9">
    <source>
        <dbReference type="RuleBase" id="RU362118"/>
    </source>
</evidence>
<dbReference type="CDD" id="cd00614">
    <property type="entry name" value="CGS_like"/>
    <property type="match status" value="1"/>
</dbReference>
<evidence type="ECO:0000256" key="6">
    <source>
        <dbReference type="ARBA" id="ARBA00023192"/>
    </source>
</evidence>
<sequence>MSDNIGYLPLPKSFATTAIHNAQEPEQWSCNEVVPPISMTTVFKLSFNEEDSPGSHKYKYGRFGNPTRNVLEEVIAKLECGYSASCFGSGLGASMTILGLLKQGDHLVSVDDVYGGTNILFSNVANKFGIETTFSEIDVESFEKALRPNTKMIWIESPTNPTMKICDIEAISKLAKKHDIILVVDNTFLTPYLQRPLTLGADIVIHSLTKYMNGHSDVIMGAVVAKNEKLAKEIAVLQGSMGIIPSPFDCYQVLRSLKTLALRMNQHSQSALKIAEHFDKHPKVLKVLHPGLPSHPQHELAKKQTSGHSGILSLYIDGNLESSLKFLRSLKIFALAGSLGGYESLAALPSIMSHEFVPQEQKSKLGITDNLIRLSVGLEDTDDLIADLENAFNLI</sequence>
<dbReference type="InterPro" id="IPR015422">
    <property type="entry name" value="PyrdxlP-dep_Trfase_small"/>
</dbReference>
<dbReference type="PROSITE" id="PS00868">
    <property type="entry name" value="CYS_MET_METAB_PP"/>
    <property type="match status" value="1"/>
</dbReference>
<dbReference type="GO" id="GO:0004123">
    <property type="term" value="F:cystathionine gamma-lyase activity"/>
    <property type="evidence" value="ECO:0007669"/>
    <property type="project" value="TreeGrafter"/>
</dbReference>
<protein>
    <recommendedName>
        <fullName evidence="4">cystathionine gamma-lyase</fullName>
        <ecNumber evidence="4">4.4.1.1</ecNumber>
    </recommendedName>
    <alternativeName>
        <fullName evidence="7">Gamma-cystathionase</fullName>
    </alternativeName>
</protein>
<feature type="modified residue" description="N6-(pyridoxal phosphate)lysine" evidence="8">
    <location>
        <position position="210"/>
    </location>
</feature>
<dbReference type="Gene3D" id="3.90.1150.10">
    <property type="entry name" value="Aspartate Aminotransferase, domain 1"/>
    <property type="match status" value="1"/>
</dbReference>
<dbReference type="InterPro" id="IPR015421">
    <property type="entry name" value="PyrdxlP-dep_Trfase_major"/>
</dbReference>
<dbReference type="Pfam" id="PF01053">
    <property type="entry name" value="Cys_Met_Meta_PP"/>
    <property type="match status" value="1"/>
</dbReference>
<dbReference type="EMBL" id="JARQZJ010000097">
    <property type="protein sequence ID" value="KAK9885884.1"/>
    <property type="molecule type" value="Genomic_DNA"/>
</dbReference>
<comment type="pathway">
    <text evidence="2">Amino-acid biosynthesis; L-cysteine biosynthesis; L-cysteine from L-homocysteine and L-serine: step 2/2.</text>
</comment>
<keyword evidence="11" id="KW-1185">Reference proteome</keyword>
<organism evidence="10 11">
    <name type="scientific">Henosepilachna vigintioctopunctata</name>
    <dbReference type="NCBI Taxonomy" id="420089"/>
    <lineage>
        <taxon>Eukaryota</taxon>
        <taxon>Metazoa</taxon>
        <taxon>Ecdysozoa</taxon>
        <taxon>Arthropoda</taxon>
        <taxon>Hexapoda</taxon>
        <taxon>Insecta</taxon>
        <taxon>Pterygota</taxon>
        <taxon>Neoptera</taxon>
        <taxon>Endopterygota</taxon>
        <taxon>Coleoptera</taxon>
        <taxon>Polyphaga</taxon>
        <taxon>Cucujiformia</taxon>
        <taxon>Coccinelloidea</taxon>
        <taxon>Coccinellidae</taxon>
        <taxon>Epilachninae</taxon>
        <taxon>Epilachnini</taxon>
        <taxon>Henosepilachna</taxon>
    </lineage>
</organism>
<evidence type="ECO:0000256" key="7">
    <source>
        <dbReference type="ARBA" id="ARBA00029853"/>
    </source>
</evidence>
<gene>
    <name evidence="10" type="ORF">WA026_013759</name>
</gene>
<comment type="cofactor">
    <cofactor evidence="1 9">
        <name>pyridoxal 5'-phosphate</name>
        <dbReference type="ChEBI" id="CHEBI:597326"/>
    </cofactor>
</comment>
<keyword evidence="6" id="KW-0198">Cysteine biosynthesis</keyword>
<evidence type="ECO:0000313" key="11">
    <source>
        <dbReference type="Proteomes" id="UP001431783"/>
    </source>
</evidence>
<comment type="similarity">
    <text evidence="3 9">Belongs to the trans-sulfuration enzymes family.</text>
</comment>
<reference evidence="10 11" key="1">
    <citation type="submission" date="2023-03" db="EMBL/GenBank/DDBJ databases">
        <title>Genome insight into feeding habits of ladybird beetles.</title>
        <authorList>
            <person name="Li H.-S."/>
            <person name="Huang Y.-H."/>
            <person name="Pang H."/>
        </authorList>
    </citation>
    <scope>NUCLEOTIDE SEQUENCE [LARGE SCALE GENOMIC DNA]</scope>
    <source>
        <strain evidence="10">SYSU_2023b</strain>
        <tissue evidence="10">Whole body</tissue>
    </source>
</reference>
<dbReference type="GO" id="GO:0019346">
    <property type="term" value="P:transsulfuration"/>
    <property type="evidence" value="ECO:0007669"/>
    <property type="project" value="InterPro"/>
</dbReference>
<evidence type="ECO:0000313" key="10">
    <source>
        <dbReference type="EMBL" id="KAK9885884.1"/>
    </source>
</evidence>
<dbReference type="Proteomes" id="UP001431783">
    <property type="component" value="Unassembled WGS sequence"/>
</dbReference>
<dbReference type="GO" id="GO:0005737">
    <property type="term" value="C:cytoplasm"/>
    <property type="evidence" value="ECO:0007669"/>
    <property type="project" value="TreeGrafter"/>
</dbReference>
<name>A0AAW1V1Z2_9CUCU</name>
<evidence type="ECO:0000256" key="1">
    <source>
        <dbReference type="ARBA" id="ARBA00001933"/>
    </source>
</evidence>
<evidence type="ECO:0000256" key="4">
    <source>
        <dbReference type="ARBA" id="ARBA00012085"/>
    </source>
</evidence>
<dbReference type="SUPFAM" id="SSF53383">
    <property type="entry name" value="PLP-dependent transferases"/>
    <property type="match status" value="1"/>
</dbReference>
<comment type="caution">
    <text evidence="10">The sequence shown here is derived from an EMBL/GenBank/DDBJ whole genome shotgun (WGS) entry which is preliminary data.</text>
</comment>
<dbReference type="Gene3D" id="3.40.640.10">
    <property type="entry name" value="Type I PLP-dependent aspartate aminotransferase-like (Major domain)"/>
    <property type="match status" value="1"/>
</dbReference>